<dbReference type="AlphaFoldDB" id="A0A9W4WQX3"/>
<protein>
    <submittedName>
        <fullName evidence="1">2741_t:CDS:1</fullName>
    </submittedName>
</protein>
<dbReference type="EMBL" id="CAMKVN010000918">
    <property type="protein sequence ID" value="CAI2172271.1"/>
    <property type="molecule type" value="Genomic_DNA"/>
</dbReference>
<accession>A0A9W4WQX3</accession>
<evidence type="ECO:0000313" key="1">
    <source>
        <dbReference type="EMBL" id="CAI2172271.1"/>
    </source>
</evidence>
<sequence>MSRNHISININDSLSNSHQNSISTLPHKNKPISKVAISSQSNYLLTYSQEDESLVGWLVNKRTEPFNLSLDTETKPYKCKGIKNFKVSDNKIILYDNTDEALAKFHDLKNNKDFNIEDELCDYSHTNFLEDGNIVTFQSNSSALINPAVLIYEYTKKKNLARKAFYLFNEKDIRFGGFKSDRIWMISYGLIFLLDLTTFQLQKFSLFENNLNIDQVKFKFSKKFIIMKIVDEHYIYSKNLDHINFPIGNINDPNCQEFEFAGNNDEFMITLYNKTINIYFWKSNLKGSIICNKLVEFGDLDKSIHIEFKDKCIFIVSPDKPYIYNIANHDWRKSIFDENMNDSNNDYNENIFMDIDQKYSLIQDKMKVVDEYFETNVNDIIPVNVMILRNVILSLYDNRELNTLEIKCIAKPTENESKKSFIDYLLNTKYYFMLYGEKIFKSAIKQNNIYLIR</sequence>
<dbReference type="Proteomes" id="UP001153678">
    <property type="component" value="Unassembled WGS sequence"/>
</dbReference>
<comment type="caution">
    <text evidence="1">The sequence shown here is derived from an EMBL/GenBank/DDBJ whole genome shotgun (WGS) entry which is preliminary data.</text>
</comment>
<evidence type="ECO:0000313" key="2">
    <source>
        <dbReference type="Proteomes" id="UP001153678"/>
    </source>
</evidence>
<proteinExistence type="predicted"/>
<name>A0A9W4WQX3_9GLOM</name>
<reference evidence="1" key="1">
    <citation type="submission" date="2022-08" db="EMBL/GenBank/DDBJ databases">
        <authorList>
            <person name="Kallberg Y."/>
            <person name="Tangrot J."/>
            <person name="Rosling A."/>
        </authorList>
    </citation>
    <scope>NUCLEOTIDE SEQUENCE</scope>
    <source>
        <strain evidence="1">Wild A</strain>
    </source>
</reference>
<organism evidence="1 2">
    <name type="scientific">Funneliformis geosporum</name>
    <dbReference type="NCBI Taxonomy" id="1117311"/>
    <lineage>
        <taxon>Eukaryota</taxon>
        <taxon>Fungi</taxon>
        <taxon>Fungi incertae sedis</taxon>
        <taxon>Mucoromycota</taxon>
        <taxon>Glomeromycotina</taxon>
        <taxon>Glomeromycetes</taxon>
        <taxon>Glomerales</taxon>
        <taxon>Glomeraceae</taxon>
        <taxon>Funneliformis</taxon>
    </lineage>
</organism>
<dbReference type="OrthoDB" id="2376448at2759"/>
<keyword evidence="2" id="KW-1185">Reference proteome</keyword>
<gene>
    <name evidence="1" type="ORF">FWILDA_LOCUS5495</name>
</gene>